<feature type="region of interest" description="Disordered" evidence="2">
    <location>
        <begin position="9"/>
        <end position="34"/>
    </location>
</feature>
<gene>
    <name evidence="3" type="ORF">GCM10011396_36330</name>
</gene>
<keyword evidence="4" id="KW-1185">Reference proteome</keyword>
<proteinExistence type="predicted"/>
<organism evidence="3 4">
    <name type="scientific">Undibacterium terreum</name>
    <dbReference type="NCBI Taxonomy" id="1224302"/>
    <lineage>
        <taxon>Bacteria</taxon>
        <taxon>Pseudomonadati</taxon>
        <taxon>Pseudomonadota</taxon>
        <taxon>Betaproteobacteria</taxon>
        <taxon>Burkholderiales</taxon>
        <taxon>Oxalobacteraceae</taxon>
        <taxon>Undibacterium</taxon>
    </lineage>
</organism>
<comment type="caution">
    <text evidence="3">The sequence shown here is derived from an EMBL/GenBank/DDBJ whole genome shotgun (WGS) entry which is preliminary data.</text>
</comment>
<name>A0A916US63_9BURK</name>
<evidence type="ECO:0000313" key="3">
    <source>
        <dbReference type="EMBL" id="GGC85764.1"/>
    </source>
</evidence>
<keyword evidence="1" id="KW-0175">Coiled coil</keyword>
<reference evidence="3" key="2">
    <citation type="submission" date="2020-09" db="EMBL/GenBank/DDBJ databases">
        <authorList>
            <person name="Sun Q."/>
            <person name="Zhou Y."/>
        </authorList>
    </citation>
    <scope>NUCLEOTIDE SEQUENCE</scope>
    <source>
        <strain evidence="3">CGMCC 1.10998</strain>
    </source>
</reference>
<evidence type="ECO:0008006" key="5">
    <source>
        <dbReference type="Google" id="ProtNLM"/>
    </source>
</evidence>
<dbReference type="Pfam" id="PF03993">
    <property type="entry name" value="DUF349"/>
    <property type="match status" value="2"/>
</dbReference>
<dbReference type="RefSeq" id="WP_188567481.1">
    <property type="nucleotide sequence ID" value="NZ_BMED01000003.1"/>
</dbReference>
<reference evidence="3" key="1">
    <citation type="journal article" date="2014" name="Int. J. Syst. Evol. Microbiol.">
        <title>Complete genome sequence of Corynebacterium casei LMG S-19264T (=DSM 44701T), isolated from a smear-ripened cheese.</title>
        <authorList>
            <consortium name="US DOE Joint Genome Institute (JGI-PGF)"/>
            <person name="Walter F."/>
            <person name="Albersmeier A."/>
            <person name="Kalinowski J."/>
            <person name="Ruckert C."/>
        </authorList>
    </citation>
    <scope>NUCLEOTIDE SEQUENCE</scope>
    <source>
        <strain evidence="3">CGMCC 1.10998</strain>
    </source>
</reference>
<dbReference type="Proteomes" id="UP000637423">
    <property type="component" value="Unassembled WGS sequence"/>
</dbReference>
<dbReference type="InterPro" id="IPR007139">
    <property type="entry name" value="DUF349"/>
</dbReference>
<evidence type="ECO:0000313" key="4">
    <source>
        <dbReference type="Proteomes" id="UP000637423"/>
    </source>
</evidence>
<feature type="compositionally biased region" description="Low complexity" evidence="2">
    <location>
        <begin position="16"/>
        <end position="29"/>
    </location>
</feature>
<evidence type="ECO:0000256" key="2">
    <source>
        <dbReference type="SAM" id="MobiDB-lite"/>
    </source>
</evidence>
<dbReference type="EMBL" id="BMED01000003">
    <property type="protein sequence ID" value="GGC85764.1"/>
    <property type="molecule type" value="Genomic_DNA"/>
</dbReference>
<evidence type="ECO:0000256" key="1">
    <source>
        <dbReference type="SAM" id="Coils"/>
    </source>
</evidence>
<accession>A0A916US63</accession>
<dbReference type="AlphaFoldDB" id="A0A916US63"/>
<feature type="coiled-coil region" evidence="1">
    <location>
        <begin position="671"/>
        <end position="698"/>
    </location>
</feature>
<sequence length="853" mass="94015">MFDFLFKRKSKSPTPAQAISAQAASQQENQEIKKQQAERARNAALAQLEQISQDEAAVVNFLTTCDFADGRLKAAQYIHTEAALNQVLVAVRNTDRRVAKLVQSRLDLILQAGKQQAAAQAHIAAARQMAAAQHLLANQVAELDRQVAGLKGFPAELREEFELLRQTLDTRLQAQTALQRRVLNLIAKLHELAATDDIQPQQAQHTLGQLQAEFDDSMSQVEAVSLPKNLAQEFAEEIADLRKTIDAQLDVLRKQAEEHARAEKKAADKAAAIADAAAALAAQAAIEFTAAPDAVAADIAQRDGTQPAPAPVVKKESQENREKPALITSSVGKITAAIQGIEDALAQGTVQVALKLDRELRGIDLKASGASTSLRDKLTRLRSELGHLQGWAKWGGGVSRDELIKTAEELAALKLEPNELAKRVADLRDRWKAMEAVSGSANKEVWERFDAACTQAYAPAASYFQQLGEERKANLEKADAMIAELRSHAGLLNQPPVDWKALVNLGQQARQKWQALGPIDRKHRTRLEAEFDAAYKILWTPLEERRQQEILSREALISEAQALNPDQRAVVDQVRALQARWQEQAGSVPLKRKDEQALWEKFRAACDAIFAQRRAASETADSQRKESLQAKENICAELEQAELADDQKIKQLLQQSAAAWRNAGYVPKADETAIEQRYKAAVNKLEELARQLLGAKSAELKQVLEQKIRICHALETMLVLDAVDDARIEQLSAEWAALPNLPAKAASSMNRRFAAIVKALQARDQAYVGVLRDNAASFDQHLLQLEIIAGVESPEAYSRERLQMQVKVLQASLQSGGKQTAAEDQLRDLYALAAMTTEAQLQRLRNILAVSAI</sequence>
<protein>
    <recommendedName>
        <fullName evidence="5">DUF349 domain-containing protein</fullName>
    </recommendedName>
</protein>